<feature type="region of interest" description="Disordered" evidence="1">
    <location>
        <begin position="946"/>
        <end position="973"/>
    </location>
</feature>
<dbReference type="GO" id="GO:0031048">
    <property type="term" value="P:regulatory ncRNA-mediated heterochromatin formation"/>
    <property type="evidence" value="ECO:0007669"/>
    <property type="project" value="TreeGrafter"/>
</dbReference>
<gene>
    <name evidence="5" type="ORF">TTHERM_00266600</name>
</gene>
<dbReference type="EMBL" id="GG662703">
    <property type="protein sequence ID" value="EAR95650.2"/>
    <property type="molecule type" value="Genomic_DNA"/>
</dbReference>
<dbReference type="CDD" id="cd06008">
    <property type="entry name" value="NF-X1-zinc-finger"/>
    <property type="match status" value="1"/>
</dbReference>
<dbReference type="InParanoid" id="I7M177"/>
<name>I7M177_TETTS</name>
<dbReference type="InterPro" id="IPR047187">
    <property type="entry name" value="SF1_C_Upf1"/>
</dbReference>
<dbReference type="eggNOG" id="KOG1807">
    <property type="taxonomic scope" value="Eukaryota"/>
</dbReference>
<organism evidence="5 6">
    <name type="scientific">Tetrahymena thermophila (strain SB210)</name>
    <dbReference type="NCBI Taxonomy" id="312017"/>
    <lineage>
        <taxon>Eukaryota</taxon>
        <taxon>Sar</taxon>
        <taxon>Alveolata</taxon>
        <taxon>Ciliophora</taxon>
        <taxon>Intramacronucleata</taxon>
        <taxon>Oligohymenophorea</taxon>
        <taxon>Hymenostomatida</taxon>
        <taxon>Tetrahymenina</taxon>
        <taxon>Tetrahymenidae</taxon>
        <taxon>Tetrahymena</taxon>
    </lineage>
</organism>
<feature type="compositionally biased region" description="Polar residues" evidence="1">
    <location>
        <begin position="946"/>
        <end position="955"/>
    </location>
</feature>
<feature type="compositionally biased region" description="Basic and acidic residues" evidence="1">
    <location>
        <begin position="108"/>
        <end position="117"/>
    </location>
</feature>
<evidence type="ECO:0000313" key="5">
    <source>
        <dbReference type="EMBL" id="EAR95650.2"/>
    </source>
</evidence>
<accession>I7M177</accession>
<dbReference type="PANTHER" id="PTHR10887">
    <property type="entry name" value="DNA2/NAM7 HELICASE FAMILY"/>
    <property type="match status" value="1"/>
</dbReference>
<dbReference type="GO" id="GO:0004386">
    <property type="term" value="F:helicase activity"/>
    <property type="evidence" value="ECO:0007669"/>
    <property type="project" value="InterPro"/>
</dbReference>
<dbReference type="CDD" id="cd18808">
    <property type="entry name" value="SF1_C_Upf1"/>
    <property type="match status" value="1"/>
</dbReference>
<dbReference type="PANTHER" id="PTHR10887:SF341">
    <property type="entry name" value="NFX1-TYPE ZINC FINGER-CONTAINING PROTEIN 1"/>
    <property type="match status" value="1"/>
</dbReference>
<sequence length="2173" mass="258213">MYTGNRQSGFNINANNEEQVRGFGINSEGKIPKKKNNFTPQQISDQEMQKYLNQQRLNDFRNEEFNFQSQLNNSQQKGFQTKNNDDDQKNKDKGKKNRNHGYNNVQNRKNDDNDQRKKEKRSKSRNKTGQSSYDYNAINKQQQNNRMHSSLLNNQRSQQLNSTGIQQYRNLNTKSYLNNQIDEQQQQYFYRQQNDNLQPQQQTKNPNQNSRLRKQNKSDRMNFQQFKSLIQKDSQELIDFFSQFQDVKQCLPEIKQIDGYTILFDLCERMMYYDEQNQDSQIREYLKSILLSDQFKKSISWILADFYEMEINLKKKILENYARIFIYIKDYLNPVEYEKEIKIYLNSMLKVFKIERINNNFLQREFIELEKWVQDQEQKKQQIQYKRLIQQFRPQQQQITPLSEIDISSENIFVIPNREEFANNLQNTNRYSVVPIKGSYISRYVYLMNNFFLLREDFFKEIKLSLSTLIQNGMLDHQKLDKNIQGVFYIYCNSIIKDIQFDRAGIFFTINTQPLFIRNKKNYKWDDSRRLMNGSLLILTNDKFDKFFYLVVKRKAKNIDQEFKEKNTVTITAELEMDTMQGDEIVNILDDLQRFFSQSNVTIFEAKYYWEAYSHFLRGIKNMIQQQTILPFERIIIDCQKRVDNPDFINYNTTYLMKIDINQPKLGNNLILIRQNWNTVNKGTFDDSQFECLTNILTKQVSIIQGPPGTGKTFVGSMAVKVLVDNYHVWNKQGRPILMICKTNHALDQFLKHILKFEDKIVRIGGRCQEQSLQNYLIKNIKDQYKQSNKKFHTPSLRFLREQIEIIEQLYQKITQNVEDYVLLDDDYDIYQDDFDFNLKNYIMDSFQKFGNFQLERKNINYYTLQDLIVKFWWQCNIESSKLEQFKIITDNQLRQIQEKSKDWNKKMKSEKQKYQQKIINEKKIDVQQLEQQKLLEEQRLRNPNLQMQDLANKSNQNQLEEEEEQSDEEENYFENKNEFNVEGNMNIKFLEKQAQESYLLKVKCDENELEKLIQQIKTGKLNLFKLDYSQVYNLKAYAIQYQQEQTFQEIKKSLKLYSQYQQQFKEEFNQDDARIIVESKCKIVGMTLNGASINSHLIKYLRSPIVIIEEAGEVLESLLIPVLQPSTQQLILIGDHQQLKPSVNNYELEKKYNFNTSLLERLVKNEVEYAQLKVQRRMNPSFADYIRLIYSDYQDHFDLIRYQKNVVGMPSNMYLISHRENEENIENSTSKRNIYEANYAIKLAKYILMQKQFKQQEITILSMYLGQSQLIRKLAKKEDIAQVKISSVDNYQGEENEIIILSLVRSNQSKKLGYTKTENRINVSFSRAKRGFYVIGNFNMIRQVQDAQLWQKIINLAEKKKHLVETIYFQCSKHKDVNKVTHYKDFDSMPKGGCQKKCNTMKQCGHACSQFCHPDECENYKCNNSCIRLIQDCGHACQQKCFEKCKCTSRVYKTLLCGHQKLCFCASDIKNEKCETDVQIILRCGHQKQVKCYEANLNTHQCDELIQIRLLCGHLKEVKCFQRNQSNHQCLTQIEHTLPCSHQIVIKCCDKNKQYQCQKEVSFFCPNCNISIQKKKCFQNSTNANCTFLVKKLLKCNHYKEIPCNMKPEDAKCEQEVQKLLNCGHQNLLKCFQDPSKENKCSALVQKSLKCNHQFIMQCCESPDNFICQAKTQKQLKCGHFIEAQCSESVENVVCKILVNRELQCGHYAQNIPCNEIQNGSYQCKEQSRKYLQCGHILLYTCYQKDKARQCDKLIQLQKSCCSLIYNVSCPDYLKKQYVIPQCNCSKQFIFCPHNVNGFRKENLCNQKCGVILECGHMCQSTCEQCAFGLLHKPCKQEVVIEYICGHKKSKECGQDPEFCEEQCQIQECIHKKKKCLKKCLEKCSLQITKSSCKQCENKDIHELSCGHKFQNLDEIFSQQFQQNPLRLPECQICKLPINVLKYKISLKDIKVNQYFFAKGIKNIMKKIIEDFKISDEEMKILSNEYKAFENFSNFFDKFRLCHLYQSIKYLKQFEKDFQDIENQDTNTQKILNTIKLQVEILQNTYLKQNQVKLSIDHVRKFVNSIIYLKGMYNYFYKKLDIKFEQLKEFRTFQMPEELKYNIVVYQVFEYEKLIQLHLITRNIWCQPILMPILMSICPNQHICQQENTKCQLQICGQKTDLQEFYYIVSSQ</sequence>
<feature type="domain" description="DNA2/NAM7 helicase helicase" evidence="2">
    <location>
        <begin position="685"/>
        <end position="925"/>
    </location>
</feature>
<feature type="region of interest" description="Disordered" evidence="1">
    <location>
        <begin position="72"/>
        <end position="135"/>
    </location>
</feature>
<dbReference type="InterPro" id="IPR057373">
    <property type="entry name" value="ZNFX1"/>
</dbReference>
<reference evidence="6" key="1">
    <citation type="journal article" date="2006" name="PLoS Biol.">
        <title>Macronuclear genome sequence of the ciliate Tetrahymena thermophila, a model eukaryote.</title>
        <authorList>
            <person name="Eisen J.A."/>
            <person name="Coyne R.S."/>
            <person name="Wu M."/>
            <person name="Wu D."/>
            <person name="Thiagarajan M."/>
            <person name="Wortman J.R."/>
            <person name="Badger J.H."/>
            <person name="Ren Q."/>
            <person name="Amedeo P."/>
            <person name="Jones K.M."/>
            <person name="Tallon L.J."/>
            <person name="Delcher A.L."/>
            <person name="Salzberg S.L."/>
            <person name="Silva J.C."/>
            <person name="Haas B.J."/>
            <person name="Majoros W.H."/>
            <person name="Farzad M."/>
            <person name="Carlton J.M."/>
            <person name="Smith R.K. Jr."/>
            <person name="Garg J."/>
            <person name="Pearlman R.E."/>
            <person name="Karrer K.M."/>
            <person name="Sun L."/>
            <person name="Manning G."/>
            <person name="Elde N.C."/>
            <person name="Turkewitz A.P."/>
            <person name="Asai D.J."/>
            <person name="Wilkes D.E."/>
            <person name="Wang Y."/>
            <person name="Cai H."/>
            <person name="Collins K."/>
            <person name="Stewart B.A."/>
            <person name="Lee S.R."/>
            <person name="Wilamowska K."/>
            <person name="Weinberg Z."/>
            <person name="Ruzzo W.L."/>
            <person name="Wloga D."/>
            <person name="Gaertig J."/>
            <person name="Frankel J."/>
            <person name="Tsao C.-C."/>
            <person name="Gorovsky M.A."/>
            <person name="Keeling P.J."/>
            <person name="Waller R.F."/>
            <person name="Patron N.J."/>
            <person name="Cherry J.M."/>
            <person name="Stover N.A."/>
            <person name="Krieger C.J."/>
            <person name="del Toro C."/>
            <person name="Ryder H.F."/>
            <person name="Williamson S.C."/>
            <person name="Barbeau R.A."/>
            <person name="Hamilton E.P."/>
            <person name="Orias E."/>
        </authorList>
    </citation>
    <scope>NUCLEOTIDE SEQUENCE [LARGE SCALE GENOMIC DNA]</scope>
    <source>
        <strain evidence="6">SB210</strain>
    </source>
</reference>
<dbReference type="Pfam" id="PF13086">
    <property type="entry name" value="AAA_11"/>
    <property type="match status" value="2"/>
</dbReference>
<proteinExistence type="predicted"/>
<dbReference type="KEGG" id="tet:TTHERM_00266600"/>
<dbReference type="SUPFAM" id="SSF52540">
    <property type="entry name" value="P-loop containing nucleoside triphosphate hydrolases"/>
    <property type="match status" value="1"/>
</dbReference>
<feature type="domain" description="DNA2/NAM7 helicase helicase" evidence="2">
    <location>
        <begin position="947"/>
        <end position="1144"/>
    </location>
</feature>
<dbReference type="InterPro" id="IPR041679">
    <property type="entry name" value="DNA2/NAM7-like_C"/>
</dbReference>
<dbReference type="InterPro" id="IPR027417">
    <property type="entry name" value="P-loop_NTPase"/>
</dbReference>
<dbReference type="Gene3D" id="3.40.50.300">
    <property type="entry name" value="P-loop containing nucleotide triphosphate hydrolases"/>
    <property type="match status" value="3"/>
</dbReference>
<dbReference type="RefSeq" id="XP_001015895.2">
    <property type="nucleotide sequence ID" value="XM_001015895.2"/>
</dbReference>
<evidence type="ECO:0000259" key="4">
    <source>
        <dbReference type="Pfam" id="PF25396"/>
    </source>
</evidence>
<evidence type="ECO:0000259" key="2">
    <source>
        <dbReference type="Pfam" id="PF13086"/>
    </source>
</evidence>
<evidence type="ECO:0000313" key="6">
    <source>
        <dbReference type="Proteomes" id="UP000009168"/>
    </source>
</evidence>
<keyword evidence="6" id="KW-1185">Reference proteome</keyword>
<dbReference type="Proteomes" id="UP000009168">
    <property type="component" value="Unassembled WGS sequence"/>
</dbReference>
<evidence type="ECO:0000259" key="3">
    <source>
        <dbReference type="Pfam" id="PF13087"/>
    </source>
</evidence>
<feature type="domain" description="DNA2/NAM7 helicase-like C-terminal" evidence="3">
    <location>
        <begin position="1156"/>
        <end position="1338"/>
    </location>
</feature>
<feature type="domain" description="ZNFX1" evidence="4">
    <location>
        <begin position="489"/>
        <end position="561"/>
    </location>
</feature>
<protein>
    <submittedName>
        <fullName evidence="5">AAA domain protein</fullName>
    </submittedName>
</protein>
<evidence type="ECO:0000256" key="1">
    <source>
        <dbReference type="SAM" id="MobiDB-lite"/>
    </source>
</evidence>
<feature type="compositionally biased region" description="Low complexity" evidence="1">
    <location>
        <begin position="198"/>
        <end position="209"/>
    </location>
</feature>
<dbReference type="GeneID" id="7846375"/>
<feature type="region of interest" description="Disordered" evidence="1">
    <location>
        <begin position="198"/>
        <end position="218"/>
    </location>
</feature>
<dbReference type="OrthoDB" id="392140at2759"/>
<dbReference type="GO" id="GO:0031380">
    <property type="term" value="C:nuclear RNA-directed RNA polymerase complex"/>
    <property type="evidence" value="ECO:0007669"/>
    <property type="project" value="TreeGrafter"/>
</dbReference>
<dbReference type="InterPro" id="IPR045055">
    <property type="entry name" value="DNA2/NAM7-like"/>
</dbReference>
<dbReference type="InterPro" id="IPR041677">
    <property type="entry name" value="DNA2/NAM7_AAA_11"/>
</dbReference>
<dbReference type="Pfam" id="PF13087">
    <property type="entry name" value="AAA_12"/>
    <property type="match status" value="1"/>
</dbReference>
<dbReference type="Pfam" id="PF25396">
    <property type="entry name" value="ZNFX1"/>
    <property type="match status" value="1"/>
</dbReference>
<feature type="compositionally biased region" description="Acidic residues" evidence="1">
    <location>
        <begin position="960"/>
        <end position="973"/>
    </location>
</feature>